<dbReference type="GO" id="GO:0046872">
    <property type="term" value="F:metal ion binding"/>
    <property type="evidence" value="ECO:0007669"/>
    <property type="project" value="UniProtKB-KW"/>
</dbReference>
<keyword evidence="3" id="KW-0515">Mutator protein</keyword>
<dbReference type="AlphaFoldDB" id="A0A1I7G3L6"/>
<evidence type="ECO:0000256" key="11">
    <source>
        <dbReference type="ARBA" id="ARBA00036904"/>
    </source>
</evidence>
<dbReference type="SUPFAM" id="SSF55811">
    <property type="entry name" value="Nudix"/>
    <property type="match status" value="1"/>
</dbReference>
<keyword evidence="4" id="KW-0235">DNA replication</keyword>
<dbReference type="InterPro" id="IPR015797">
    <property type="entry name" value="NUDIX_hydrolase-like_dom_sf"/>
</dbReference>
<dbReference type="InterPro" id="IPR047127">
    <property type="entry name" value="MutT-like"/>
</dbReference>
<keyword evidence="8" id="KW-0460">Magnesium</keyword>
<dbReference type="STRING" id="388950.GCA_001611675_03824"/>
<dbReference type="OrthoDB" id="9810648at2"/>
<dbReference type="GO" id="GO:0044715">
    <property type="term" value="F:8-oxo-dGDP phosphatase activity"/>
    <property type="evidence" value="ECO:0007669"/>
    <property type="project" value="TreeGrafter"/>
</dbReference>
<dbReference type="PANTHER" id="PTHR47707">
    <property type="entry name" value="8-OXO-DGTP DIPHOSPHATASE"/>
    <property type="match status" value="1"/>
</dbReference>
<comment type="cofactor">
    <cofactor evidence="1">
        <name>Mg(2+)</name>
        <dbReference type="ChEBI" id="CHEBI:18420"/>
    </cofactor>
</comment>
<evidence type="ECO:0000256" key="14">
    <source>
        <dbReference type="ARBA" id="ARBA00041592"/>
    </source>
</evidence>
<dbReference type="InterPro" id="IPR020476">
    <property type="entry name" value="Nudix_hydrolase"/>
</dbReference>
<evidence type="ECO:0000259" key="17">
    <source>
        <dbReference type="PROSITE" id="PS51462"/>
    </source>
</evidence>
<dbReference type="Pfam" id="PF00293">
    <property type="entry name" value="NUDIX"/>
    <property type="match status" value="1"/>
</dbReference>
<keyword evidence="19" id="KW-1185">Reference proteome</keyword>
<evidence type="ECO:0000256" key="15">
    <source>
        <dbReference type="ARBA" id="ARBA00041979"/>
    </source>
</evidence>
<protein>
    <recommendedName>
        <fullName evidence="13">8-oxo-dGTP diphosphatase</fullName>
        <ecNumber evidence="12">3.6.1.55</ecNumber>
    </recommendedName>
    <alternativeName>
        <fullName evidence="16">7,8-dihydro-8-oxoguanine-triphosphatase</fullName>
    </alternativeName>
    <alternativeName>
        <fullName evidence="15">Mutator protein MutT</fullName>
    </alternativeName>
    <alternativeName>
        <fullName evidence="14">dGTP pyrophosphohydrolase</fullName>
    </alternativeName>
</protein>
<evidence type="ECO:0000256" key="13">
    <source>
        <dbReference type="ARBA" id="ARBA00040794"/>
    </source>
</evidence>
<evidence type="ECO:0000256" key="3">
    <source>
        <dbReference type="ARBA" id="ARBA00022457"/>
    </source>
</evidence>
<dbReference type="PROSITE" id="PS51462">
    <property type="entry name" value="NUDIX"/>
    <property type="match status" value="1"/>
</dbReference>
<comment type="catalytic activity">
    <reaction evidence="11">
        <text>8-oxo-GTP + H2O = 8-oxo-GMP + diphosphate + H(+)</text>
        <dbReference type="Rhea" id="RHEA:67616"/>
        <dbReference type="ChEBI" id="CHEBI:15377"/>
        <dbReference type="ChEBI" id="CHEBI:15378"/>
        <dbReference type="ChEBI" id="CHEBI:33019"/>
        <dbReference type="ChEBI" id="CHEBI:143553"/>
        <dbReference type="ChEBI" id="CHEBI:145694"/>
    </reaction>
</comment>
<dbReference type="GO" id="GO:0006281">
    <property type="term" value="P:DNA repair"/>
    <property type="evidence" value="ECO:0007669"/>
    <property type="project" value="UniProtKB-KW"/>
</dbReference>
<name>A0A1I7G3L6_9BACT</name>
<keyword evidence="7" id="KW-0378">Hydrolase</keyword>
<evidence type="ECO:0000256" key="2">
    <source>
        <dbReference type="ARBA" id="ARBA00005582"/>
    </source>
</evidence>
<dbReference type="PANTHER" id="PTHR47707:SF1">
    <property type="entry name" value="NUDIX HYDROLASE FAMILY PROTEIN"/>
    <property type="match status" value="1"/>
</dbReference>
<dbReference type="GO" id="GO:0006260">
    <property type="term" value="P:DNA replication"/>
    <property type="evidence" value="ECO:0007669"/>
    <property type="project" value="UniProtKB-KW"/>
</dbReference>
<evidence type="ECO:0000256" key="5">
    <source>
        <dbReference type="ARBA" id="ARBA00022723"/>
    </source>
</evidence>
<organism evidence="18 19">
    <name type="scientific">Pontibacter akesuensis</name>
    <dbReference type="NCBI Taxonomy" id="388950"/>
    <lineage>
        <taxon>Bacteria</taxon>
        <taxon>Pseudomonadati</taxon>
        <taxon>Bacteroidota</taxon>
        <taxon>Cytophagia</taxon>
        <taxon>Cytophagales</taxon>
        <taxon>Hymenobacteraceae</taxon>
        <taxon>Pontibacter</taxon>
    </lineage>
</organism>
<comment type="similarity">
    <text evidence="2">Belongs to the Nudix hydrolase family.</text>
</comment>
<keyword evidence="5" id="KW-0479">Metal-binding</keyword>
<dbReference type="GO" id="GO:0035539">
    <property type="term" value="F:8-oxo-7,8-dihydrodeoxyguanosine triphosphate pyrophosphatase activity"/>
    <property type="evidence" value="ECO:0007669"/>
    <property type="project" value="UniProtKB-EC"/>
</dbReference>
<dbReference type="RefSeq" id="WP_068839651.1">
    <property type="nucleotide sequence ID" value="NZ_BMXC01000001.1"/>
</dbReference>
<comment type="catalytic activity">
    <reaction evidence="10">
        <text>8-oxo-dGTP + H2O = 8-oxo-dGMP + diphosphate + H(+)</text>
        <dbReference type="Rhea" id="RHEA:31575"/>
        <dbReference type="ChEBI" id="CHEBI:15377"/>
        <dbReference type="ChEBI" id="CHEBI:15378"/>
        <dbReference type="ChEBI" id="CHEBI:33019"/>
        <dbReference type="ChEBI" id="CHEBI:63224"/>
        <dbReference type="ChEBI" id="CHEBI:77896"/>
        <dbReference type="EC" id="3.6.1.55"/>
    </reaction>
</comment>
<dbReference type="GO" id="GO:0044716">
    <property type="term" value="F:8-oxo-GDP phosphatase activity"/>
    <property type="evidence" value="ECO:0007669"/>
    <property type="project" value="TreeGrafter"/>
</dbReference>
<dbReference type="CDD" id="cd03425">
    <property type="entry name" value="NUDIX_MutT_NudA_like"/>
    <property type="match status" value="1"/>
</dbReference>
<dbReference type="Proteomes" id="UP000182491">
    <property type="component" value="Unassembled WGS sequence"/>
</dbReference>
<evidence type="ECO:0000256" key="10">
    <source>
        <dbReference type="ARBA" id="ARBA00035861"/>
    </source>
</evidence>
<sequence>MIKVICAILEKQGHVLIAQRSKHMPEPLQWEFPGGKLEPNEQEQECLIREMQEELALAILPVTRLEPVVYTYPTKTILLIPYICRYVGGNVKLAEHQEYAWVLPQDLPSYDWCPADVPVVAQYLQLKQTAS</sequence>
<evidence type="ECO:0000256" key="9">
    <source>
        <dbReference type="ARBA" id="ARBA00023204"/>
    </source>
</evidence>
<evidence type="ECO:0000256" key="12">
    <source>
        <dbReference type="ARBA" id="ARBA00038905"/>
    </source>
</evidence>
<dbReference type="PRINTS" id="PR00502">
    <property type="entry name" value="NUDIXFAMILY"/>
</dbReference>
<evidence type="ECO:0000256" key="1">
    <source>
        <dbReference type="ARBA" id="ARBA00001946"/>
    </source>
</evidence>
<keyword evidence="9" id="KW-0234">DNA repair</keyword>
<reference evidence="19" key="1">
    <citation type="submission" date="2016-10" db="EMBL/GenBank/DDBJ databases">
        <authorList>
            <person name="Varghese N."/>
        </authorList>
    </citation>
    <scope>NUCLEOTIDE SEQUENCE [LARGE SCALE GENOMIC DNA]</scope>
    <source>
        <strain evidence="19">DSM 18820</strain>
    </source>
</reference>
<gene>
    <name evidence="18" type="ORF">SAMN04487941_0689</name>
</gene>
<evidence type="ECO:0000256" key="7">
    <source>
        <dbReference type="ARBA" id="ARBA00022801"/>
    </source>
</evidence>
<dbReference type="InterPro" id="IPR000086">
    <property type="entry name" value="NUDIX_hydrolase_dom"/>
</dbReference>
<evidence type="ECO:0000313" key="19">
    <source>
        <dbReference type="Proteomes" id="UP000182491"/>
    </source>
</evidence>
<dbReference type="EC" id="3.6.1.55" evidence="12"/>
<evidence type="ECO:0000256" key="16">
    <source>
        <dbReference type="ARBA" id="ARBA00042798"/>
    </source>
</evidence>
<dbReference type="EMBL" id="FPCA01000001">
    <property type="protein sequence ID" value="SFU43039.1"/>
    <property type="molecule type" value="Genomic_DNA"/>
</dbReference>
<proteinExistence type="inferred from homology"/>
<keyword evidence="6" id="KW-0227">DNA damage</keyword>
<evidence type="ECO:0000313" key="18">
    <source>
        <dbReference type="EMBL" id="SFU43039.1"/>
    </source>
</evidence>
<feature type="domain" description="Nudix hydrolase" evidence="17">
    <location>
        <begin position="1"/>
        <end position="128"/>
    </location>
</feature>
<dbReference type="Gene3D" id="3.90.79.10">
    <property type="entry name" value="Nucleoside Triphosphate Pyrophosphohydrolase"/>
    <property type="match status" value="1"/>
</dbReference>
<evidence type="ECO:0000256" key="4">
    <source>
        <dbReference type="ARBA" id="ARBA00022705"/>
    </source>
</evidence>
<accession>A0A1I7G3L6</accession>
<evidence type="ECO:0000256" key="6">
    <source>
        <dbReference type="ARBA" id="ARBA00022763"/>
    </source>
</evidence>
<evidence type="ECO:0000256" key="8">
    <source>
        <dbReference type="ARBA" id="ARBA00022842"/>
    </source>
</evidence>
<dbReference type="GO" id="GO:0008413">
    <property type="term" value="F:8-oxo-7,8-dihydroguanosine triphosphate pyrophosphatase activity"/>
    <property type="evidence" value="ECO:0007669"/>
    <property type="project" value="TreeGrafter"/>
</dbReference>